<dbReference type="EMBL" id="VOWB01000008">
    <property type="protein sequence ID" value="TXE84775.1"/>
    <property type="molecule type" value="Genomic_DNA"/>
</dbReference>
<accession>A0A5C7DXX0</accession>
<dbReference type="AlphaFoldDB" id="A0A5C7DXX0"/>
<dbReference type="RefSeq" id="WP_147574800.1">
    <property type="nucleotide sequence ID" value="NZ_VOWB01000008.1"/>
</dbReference>
<protein>
    <submittedName>
        <fullName evidence="1">Uncharacterized protein</fullName>
    </submittedName>
</protein>
<organism evidence="1 2">
    <name type="scientific">Campylobacter peloridis</name>
    <dbReference type="NCBI Taxonomy" id="488546"/>
    <lineage>
        <taxon>Bacteria</taxon>
        <taxon>Pseudomonadati</taxon>
        <taxon>Campylobacterota</taxon>
        <taxon>Epsilonproteobacteria</taxon>
        <taxon>Campylobacterales</taxon>
        <taxon>Campylobacteraceae</taxon>
        <taxon>Campylobacter</taxon>
    </lineage>
</organism>
<name>A0A5C7DXX0_9BACT</name>
<reference evidence="1 2" key="1">
    <citation type="submission" date="2019-07" db="EMBL/GenBank/DDBJ databases">
        <title>Rapid identification of Enteric Bacteria from Whole Genome Sequences (WGS) using Average Nucleotide Identity (ANI).</title>
        <authorList>
            <person name="Lane C."/>
        </authorList>
    </citation>
    <scope>NUCLEOTIDE SEQUENCE [LARGE SCALE GENOMIC DNA]</scope>
    <source>
        <strain evidence="1 2">2016D-0250</strain>
    </source>
</reference>
<evidence type="ECO:0000313" key="1">
    <source>
        <dbReference type="EMBL" id="TXE84775.1"/>
    </source>
</evidence>
<dbReference type="Proteomes" id="UP000321310">
    <property type="component" value="Unassembled WGS sequence"/>
</dbReference>
<comment type="caution">
    <text evidence="1">The sequence shown here is derived from an EMBL/GenBank/DDBJ whole genome shotgun (WGS) entry which is preliminary data.</text>
</comment>
<evidence type="ECO:0000313" key="2">
    <source>
        <dbReference type="Proteomes" id="UP000321310"/>
    </source>
</evidence>
<proteinExistence type="predicted"/>
<gene>
    <name evidence="1" type="ORF">FPD46_00635</name>
</gene>
<sequence>MKKDVFKEQYALKRNIYYFCGTKQHIYLFFGCLIFTSDLQNFMLAYPVCFIFFYRFFFKITKEDNPYKKILLLIYWSKFLSRIKKDQA</sequence>